<gene>
    <name evidence="2" type="ORF">G3I18_06310</name>
</gene>
<dbReference type="AlphaFoldDB" id="A0A9X5CHT7"/>
<sequence>MPEPSPASPAPSASPADGLRFAFGTLTVLPAGLTRWDRPAARAGMLCAPVVGLVVGVLAAATGL</sequence>
<evidence type="ECO:0000313" key="3">
    <source>
        <dbReference type="Proteomes" id="UP000471745"/>
    </source>
</evidence>
<evidence type="ECO:0000256" key="1">
    <source>
        <dbReference type="SAM" id="Phobius"/>
    </source>
</evidence>
<accession>A0A9X5CHT7</accession>
<proteinExistence type="predicted"/>
<feature type="non-terminal residue" evidence="2">
    <location>
        <position position="64"/>
    </location>
</feature>
<protein>
    <submittedName>
        <fullName evidence="2">Adenosylcobinamide-GDP ribazoletransferase</fullName>
    </submittedName>
</protein>
<keyword evidence="1" id="KW-0472">Membrane</keyword>
<keyword evidence="1" id="KW-1133">Transmembrane helix</keyword>
<feature type="transmembrane region" description="Helical" evidence="1">
    <location>
        <begin position="43"/>
        <end position="61"/>
    </location>
</feature>
<comment type="caution">
    <text evidence="2">The sequence shown here is derived from an EMBL/GenBank/DDBJ whole genome shotgun (WGS) entry which is preliminary data.</text>
</comment>
<keyword evidence="1" id="KW-0812">Transmembrane</keyword>
<organism evidence="2 3">
    <name type="scientific">Actinospica acidiphila</name>
    <dbReference type="NCBI Taxonomy" id="304899"/>
    <lineage>
        <taxon>Bacteria</taxon>
        <taxon>Bacillati</taxon>
        <taxon>Actinomycetota</taxon>
        <taxon>Actinomycetes</taxon>
        <taxon>Catenulisporales</taxon>
        <taxon>Actinospicaceae</taxon>
        <taxon>Actinospica</taxon>
    </lineage>
</organism>
<reference evidence="2 3" key="1">
    <citation type="submission" date="2020-01" db="EMBL/GenBank/DDBJ databases">
        <title>Insect and environment-associated Actinomycetes.</title>
        <authorList>
            <person name="Currrie C."/>
            <person name="Chevrette M."/>
            <person name="Carlson C."/>
            <person name="Stubbendieck R."/>
            <person name="Wendt-Pienkowski E."/>
        </authorList>
    </citation>
    <scope>NUCLEOTIDE SEQUENCE [LARGE SCALE GENOMIC DNA]</scope>
    <source>
        <strain evidence="2 3">SID8189</strain>
    </source>
</reference>
<evidence type="ECO:0000313" key="2">
    <source>
        <dbReference type="EMBL" id="NEC48188.1"/>
    </source>
</evidence>
<keyword evidence="3" id="KW-1185">Reference proteome</keyword>
<dbReference type="EMBL" id="JAAGNA010000213">
    <property type="protein sequence ID" value="NEC48188.1"/>
    <property type="molecule type" value="Genomic_DNA"/>
</dbReference>
<name>A0A9X5CHT7_9ACTN</name>
<dbReference type="Proteomes" id="UP000471745">
    <property type="component" value="Unassembled WGS sequence"/>
</dbReference>